<dbReference type="Proteomes" id="UP000233551">
    <property type="component" value="Unassembled WGS sequence"/>
</dbReference>
<organism evidence="1 2">
    <name type="scientific">Punica granatum</name>
    <name type="common">Pomegranate</name>
    <dbReference type="NCBI Taxonomy" id="22663"/>
    <lineage>
        <taxon>Eukaryota</taxon>
        <taxon>Viridiplantae</taxon>
        <taxon>Streptophyta</taxon>
        <taxon>Embryophyta</taxon>
        <taxon>Tracheophyta</taxon>
        <taxon>Spermatophyta</taxon>
        <taxon>Magnoliopsida</taxon>
        <taxon>eudicotyledons</taxon>
        <taxon>Gunneridae</taxon>
        <taxon>Pentapetalae</taxon>
        <taxon>rosids</taxon>
        <taxon>malvids</taxon>
        <taxon>Myrtales</taxon>
        <taxon>Lythraceae</taxon>
        <taxon>Punica</taxon>
    </lineage>
</organism>
<dbReference type="AlphaFoldDB" id="A0A2I0I8J5"/>
<proteinExistence type="predicted"/>
<name>A0A2I0I8J5_PUNGR</name>
<evidence type="ECO:0000313" key="1">
    <source>
        <dbReference type="EMBL" id="PKI40325.1"/>
    </source>
</evidence>
<evidence type="ECO:0000313" key="2">
    <source>
        <dbReference type="Proteomes" id="UP000233551"/>
    </source>
</evidence>
<comment type="caution">
    <text evidence="1">The sequence shown here is derived from an EMBL/GenBank/DDBJ whole genome shotgun (WGS) entry which is preliminary data.</text>
</comment>
<dbReference type="EMBL" id="PGOL01003604">
    <property type="protein sequence ID" value="PKI40325.1"/>
    <property type="molecule type" value="Genomic_DNA"/>
</dbReference>
<protein>
    <submittedName>
        <fullName evidence="1">Uncharacterized protein</fullName>
    </submittedName>
</protein>
<gene>
    <name evidence="1" type="ORF">CRG98_039280</name>
</gene>
<reference evidence="1 2" key="1">
    <citation type="submission" date="2017-11" db="EMBL/GenBank/DDBJ databases">
        <title>De-novo sequencing of pomegranate (Punica granatum L.) genome.</title>
        <authorList>
            <person name="Akparov Z."/>
            <person name="Amiraslanov A."/>
            <person name="Hajiyeva S."/>
            <person name="Abbasov M."/>
            <person name="Kaur K."/>
            <person name="Hamwieh A."/>
            <person name="Solovyev V."/>
            <person name="Salamov A."/>
            <person name="Braich B."/>
            <person name="Kosarev P."/>
            <person name="Mahmoud A."/>
            <person name="Hajiyev E."/>
            <person name="Babayeva S."/>
            <person name="Izzatullayeva V."/>
            <person name="Mammadov A."/>
            <person name="Mammadov A."/>
            <person name="Sharifova S."/>
            <person name="Ojaghi J."/>
            <person name="Eynullazada K."/>
            <person name="Bayramov B."/>
            <person name="Abdulazimova A."/>
            <person name="Shahmuradov I."/>
        </authorList>
    </citation>
    <scope>NUCLEOTIDE SEQUENCE [LARGE SCALE GENOMIC DNA]</scope>
    <source>
        <strain evidence="2">cv. AG2017</strain>
        <tissue evidence="1">Leaf</tissue>
    </source>
</reference>
<sequence>MDSGMTVAGILIERLGGGKATKKWRRRKEEGALHLSRHAGAFISSELMVGHMDGRKASRLAGTALEIEDGVEGGNEGCMRNG</sequence>
<accession>A0A2I0I8J5</accession>
<keyword evidence="2" id="KW-1185">Reference proteome</keyword>